<evidence type="ECO:0000256" key="8">
    <source>
        <dbReference type="ARBA" id="ARBA00023242"/>
    </source>
</evidence>
<accession>A0A1E3NY22</accession>
<comment type="subcellular location">
    <subcellularLocation>
        <location evidence="1">Nucleus</location>
    </subcellularLocation>
</comment>
<comment type="similarity">
    <text evidence="2">Belongs to the SLT11 family.</text>
</comment>
<feature type="domain" description="RRM" evidence="11">
    <location>
        <begin position="182"/>
        <end position="262"/>
    </location>
</feature>
<evidence type="ECO:0000313" key="13">
    <source>
        <dbReference type="Proteomes" id="UP000094112"/>
    </source>
</evidence>
<dbReference type="GO" id="GO:0017070">
    <property type="term" value="F:U6 snRNA binding"/>
    <property type="evidence" value="ECO:0007669"/>
    <property type="project" value="TreeGrafter"/>
</dbReference>
<dbReference type="Gene3D" id="3.30.70.330">
    <property type="match status" value="1"/>
</dbReference>
<feature type="non-terminal residue" evidence="12">
    <location>
        <position position="1"/>
    </location>
</feature>
<evidence type="ECO:0000256" key="2">
    <source>
        <dbReference type="ARBA" id="ARBA00007781"/>
    </source>
</evidence>
<dbReference type="GO" id="GO:0036002">
    <property type="term" value="F:pre-mRNA binding"/>
    <property type="evidence" value="ECO:0007669"/>
    <property type="project" value="TreeGrafter"/>
</dbReference>
<keyword evidence="4" id="KW-0507">mRNA processing</keyword>
<dbReference type="AlphaFoldDB" id="A0A1E3NY22"/>
<evidence type="ECO:0000256" key="7">
    <source>
        <dbReference type="ARBA" id="ARBA00023187"/>
    </source>
</evidence>
<dbReference type="RefSeq" id="XP_019037107.1">
    <property type="nucleotide sequence ID" value="XM_019180693.1"/>
</dbReference>
<dbReference type="Proteomes" id="UP000094112">
    <property type="component" value="Unassembled WGS sequence"/>
</dbReference>
<dbReference type="GO" id="GO:0071007">
    <property type="term" value="C:U2-type catalytic step 2 spliceosome"/>
    <property type="evidence" value="ECO:0007669"/>
    <property type="project" value="TreeGrafter"/>
</dbReference>
<reference evidence="12 13" key="1">
    <citation type="journal article" date="2016" name="Proc. Natl. Acad. Sci. U.S.A.">
        <title>Comparative genomics of biotechnologically important yeasts.</title>
        <authorList>
            <person name="Riley R."/>
            <person name="Haridas S."/>
            <person name="Wolfe K.H."/>
            <person name="Lopes M.R."/>
            <person name="Hittinger C.T."/>
            <person name="Goeker M."/>
            <person name="Salamov A.A."/>
            <person name="Wisecaver J.H."/>
            <person name="Long T.M."/>
            <person name="Calvey C.H."/>
            <person name="Aerts A.L."/>
            <person name="Barry K.W."/>
            <person name="Choi C."/>
            <person name="Clum A."/>
            <person name="Coughlan A.Y."/>
            <person name="Deshpande S."/>
            <person name="Douglass A.P."/>
            <person name="Hanson S.J."/>
            <person name="Klenk H.-P."/>
            <person name="LaButti K.M."/>
            <person name="Lapidus A."/>
            <person name="Lindquist E.A."/>
            <person name="Lipzen A.M."/>
            <person name="Meier-Kolthoff J.P."/>
            <person name="Ohm R.A."/>
            <person name="Otillar R.P."/>
            <person name="Pangilinan J.L."/>
            <person name="Peng Y."/>
            <person name="Rokas A."/>
            <person name="Rosa C.A."/>
            <person name="Scheuner C."/>
            <person name="Sibirny A.A."/>
            <person name="Slot J.C."/>
            <person name="Stielow J.B."/>
            <person name="Sun H."/>
            <person name="Kurtzman C.P."/>
            <person name="Blackwell M."/>
            <person name="Grigoriev I.V."/>
            <person name="Jeffries T.W."/>
        </authorList>
    </citation>
    <scope>NUCLEOTIDE SEQUENCE [LARGE SCALE GENOMIC DNA]</scope>
    <source>
        <strain evidence="13">ATCC 58044 / CBS 1984 / NCYC 433 / NRRL Y-366-8</strain>
    </source>
</reference>
<name>A0A1E3NY22_WICAA</name>
<dbReference type="OrthoDB" id="10259600at2759"/>
<keyword evidence="8" id="KW-0539">Nucleus</keyword>
<dbReference type="SMART" id="SM00360">
    <property type="entry name" value="RRM"/>
    <property type="match status" value="1"/>
</dbReference>
<organism evidence="12 13">
    <name type="scientific">Wickerhamomyces anomalus (strain ATCC 58044 / CBS 1984 / NCYC 433 / NRRL Y-366-8)</name>
    <name type="common">Yeast</name>
    <name type="synonym">Hansenula anomala</name>
    <dbReference type="NCBI Taxonomy" id="683960"/>
    <lineage>
        <taxon>Eukaryota</taxon>
        <taxon>Fungi</taxon>
        <taxon>Dikarya</taxon>
        <taxon>Ascomycota</taxon>
        <taxon>Saccharomycotina</taxon>
        <taxon>Saccharomycetes</taxon>
        <taxon>Phaffomycetales</taxon>
        <taxon>Wickerhamomycetaceae</taxon>
        <taxon>Wickerhamomyces</taxon>
    </lineage>
</organism>
<dbReference type="Pfam" id="PF21369">
    <property type="entry name" value="STL11_N"/>
    <property type="match status" value="1"/>
</dbReference>
<dbReference type="GO" id="GO:0006397">
    <property type="term" value="P:mRNA processing"/>
    <property type="evidence" value="ECO:0007669"/>
    <property type="project" value="UniProtKB-KW"/>
</dbReference>
<protein>
    <recommendedName>
        <fullName evidence="3">Pre-mRNA-splicing factor SLT11</fullName>
    </recommendedName>
</protein>
<sequence>AVCETCLGPNPYLRMMREREALECKLCTRPFTVFKWAPKKNGAFKKTIICLTCSRQRNCCQSCLMDLTYGIPIQLRDAALKMAGVQGITGDEPKNEISKLYVANNSQQFQTIGGASVTSNAERAKEILTKLSLALKNNKNPKKLNDKSDQLPSHISKIDVTKIISKLPFNGSLEPPKDETITTLFIFGIDESLPEYKITDYFEQFGKIKSFDCQHKARAGFITFQTRDNAEKATQSITSPQPQAPGLLIIENIPLRITWGKERPLGVSNAEKIKVGSVVGKILKKFS</sequence>
<keyword evidence="5" id="KW-0747">Spliceosome</keyword>
<keyword evidence="13" id="KW-1185">Reference proteome</keyword>
<feature type="non-terminal residue" evidence="12">
    <location>
        <position position="287"/>
    </location>
</feature>
<evidence type="ECO:0000313" key="12">
    <source>
        <dbReference type="EMBL" id="ODQ57900.1"/>
    </source>
</evidence>
<dbReference type="GO" id="GO:0071014">
    <property type="term" value="C:post-mRNA release spliceosomal complex"/>
    <property type="evidence" value="ECO:0007669"/>
    <property type="project" value="EnsemblFungi"/>
</dbReference>
<evidence type="ECO:0000256" key="1">
    <source>
        <dbReference type="ARBA" id="ARBA00004123"/>
    </source>
</evidence>
<dbReference type="Pfam" id="PF00076">
    <property type="entry name" value="RRM_1"/>
    <property type="match status" value="1"/>
</dbReference>
<dbReference type="InterPro" id="IPR035979">
    <property type="entry name" value="RBD_domain_sf"/>
</dbReference>
<keyword evidence="6 10" id="KW-0694">RNA-binding</keyword>
<dbReference type="STRING" id="683960.A0A1E3NY22"/>
<dbReference type="InterPro" id="IPR012677">
    <property type="entry name" value="Nucleotide-bd_a/b_plait_sf"/>
</dbReference>
<keyword evidence="7" id="KW-0508">mRNA splicing</keyword>
<dbReference type="GO" id="GO:0000974">
    <property type="term" value="C:Prp19 complex"/>
    <property type="evidence" value="ECO:0007669"/>
    <property type="project" value="EnsemblFungi"/>
</dbReference>
<evidence type="ECO:0000256" key="3">
    <source>
        <dbReference type="ARBA" id="ARBA00019060"/>
    </source>
</evidence>
<dbReference type="EMBL" id="KV454212">
    <property type="protein sequence ID" value="ODQ57900.1"/>
    <property type="molecule type" value="Genomic_DNA"/>
</dbReference>
<evidence type="ECO:0000256" key="5">
    <source>
        <dbReference type="ARBA" id="ARBA00022728"/>
    </source>
</evidence>
<dbReference type="InterPro" id="IPR000504">
    <property type="entry name" value="RRM_dom"/>
</dbReference>
<dbReference type="InterPro" id="IPR048995">
    <property type="entry name" value="STL11/RBM22-like_N"/>
</dbReference>
<evidence type="ECO:0000256" key="6">
    <source>
        <dbReference type="ARBA" id="ARBA00022884"/>
    </source>
</evidence>
<proteinExistence type="inferred from homology"/>
<evidence type="ECO:0000259" key="11">
    <source>
        <dbReference type="PROSITE" id="PS50102"/>
    </source>
</evidence>
<dbReference type="PANTHER" id="PTHR14089:SF6">
    <property type="entry name" value="PRE-MRNA-SPLICING FACTOR RBM22"/>
    <property type="match status" value="1"/>
</dbReference>
<dbReference type="SUPFAM" id="SSF54928">
    <property type="entry name" value="RNA-binding domain, RBD"/>
    <property type="match status" value="1"/>
</dbReference>
<dbReference type="PROSITE" id="PS50102">
    <property type="entry name" value="RRM"/>
    <property type="match status" value="1"/>
</dbReference>
<evidence type="ECO:0000256" key="10">
    <source>
        <dbReference type="PROSITE-ProRule" id="PRU00176"/>
    </source>
</evidence>
<dbReference type="InterPro" id="IPR034356">
    <property type="entry name" value="Slt11_RRM"/>
</dbReference>
<dbReference type="CDD" id="cd12265">
    <property type="entry name" value="RRM_SLT11"/>
    <property type="match status" value="1"/>
</dbReference>
<dbReference type="GO" id="GO:0071006">
    <property type="term" value="C:U2-type catalytic step 1 spliceosome"/>
    <property type="evidence" value="ECO:0007669"/>
    <property type="project" value="TreeGrafter"/>
</dbReference>
<evidence type="ECO:0000256" key="4">
    <source>
        <dbReference type="ARBA" id="ARBA00022664"/>
    </source>
</evidence>
<evidence type="ECO:0000256" key="9">
    <source>
        <dbReference type="ARBA" id="ARBA00025609"/>
    </source>
</evidence>
<dbReference type="InterPro" id="IPR039171">
    <property type="entry name" value="Cwc2/Slt11"/>
</dbReference>
<dbReference type="GeneID" id="30197939"/>
<comment type="function">
    <text evidence="9">Involved in pre-mRNA splicing. Facilitates the cooperative formation of U2/U6 helix II in association with stem II in the spliceosome. Binds to RNA.</text>
</comment>
<gene>
    <name evidence="12" type="ORF">WICANDRAFT_16465</name>
</gene>
<dbReference type="GO" id="GO:0008380">
    <property type="term" value="P:RNA splicing"/>
    <property type="evidence" value="ECO:0007669"/>
    <property type="project" value="UniProtKB-KW"/>
</dbReference>
<dbReference type="PANTHER" id="PTHR14089">
    <property type="entry name" value="PRE-MRNA-SPLICING FACTOR RBM22"/>
    <property type="match status" value="1"/>
</dbReference>